<sequence>MSFNALLRGICSVLEIILSPRIESLGMREITEWKSSRSSHSIFPFLEDRFSHSNYVLETRIPQNLHLEVSIRMFRRRIKDAPFLHLLRLIFHMYTSLDLLIGYPLRGQRNSLSVLVWNFYMYEMELSVMPFWKQFSSLRLRYFINILDHTNLSQKQNQVGRYSLIESKNYFHLARNYYVHYGRYENHSLLILRGTKDLAKRWIYYILKFAEFHCHQWLHCYRMSLKRLSTDCVLFLGYILSIQSRINEVRVETMKNSYITASIVNESFFRTPILLLIKSMQRDSFCDSSGRPVSRSAWTTLTDDEILRRFVQIWKMLSMYYSGSKNRDSLYTLRYILQFSCGKTLACKHKSTIRMIRRRFDLRMFLRTFSLSGDSKLRLFVEPNDLSKNQRFWYLNLETIQFLFIYNILQVICSNKLN</sequence>
<dbReference type="GO" id="GO:0006397">
    <property type="term" value="P:mRNA processing"/>
    <property type="evidence" value="ECO:0007669"/>
    <property type="project" value="UniProtKB-KW"/>
</dbReference>
<evidence type="ECO:0000256" key="4">
    <source>
        <dbReference type="ARBA" id="ARBA00022694"/>
    </source>
</evidence>
<proteinExistence type="inferred from homology"/>
<dbReference type="Pfam" id="PF01348">
    <property type="entry name" value="Intron_maturas2"/>
    <property type="match status" value="1"/>
</dbReference>
<dbReference type="Pfam" id="PF01824">
    <property type="entry name" value="MatK_N"/>
    <property type="match status" value="1"/>
</dbReference>
<evidence type="ECO:0000256" key="6">
    <source>
        <dbReference type="HAMAP-Rule" id="MF_01390"/>
    </source>
</evidence>
<evidence type="ECO:0000256" key="5">
    <source>
        <dbReference type="ARBA" id="ARBA00022884"/>
    </source>
</evidence>
<dbReference type="InterPro" id="IPR002866">
    <property type="entry name" value="Maturase_MatK"/>
</dbReference>
<dbReference type="GO" id="GO:0009507">
    <property type="term" value="C:chloroplast"/>
    <property type="evidence" value="ECO:0007669"/>
    <property type="project" value="UniProtKB-SubCell"/>
</dbReference>
<dbReference type="HAMAP" id="MF_01390">
    <property type="entry name" value="MatK"/>
    <property type="match status" value="1"/>
</dbReference>
<comment type="subcellular location">
    <subcellularLocation>
        <location evidence="6">Plastid</location>
        <location evidence="6">Chloroplast</location>
    </subcellularLocation>
</comment>
<dbReference type="GO" id="GO:0003723">
    <property type="term" value="F:RNA binding"/>
    <property type="evidence" value="ECO:0007669"/>
    <property type="project" value="UniProtKB-KW"/>
</dbReference>
<name>A0A410YEM1_9MONI</name>
<dbReference type="InterPro" id="IPR024942">
    <property type="entry name" value="Maturase_MatK_N"/>
</dbReference>
<dbReference type="GO" id="GO:0008380">
    <property type="term" value="P:RNA splicing"/>
    <property type="evidence" value="ECO:0007669"/>
    <property type="project" value="UniProtKB-UniRule"/>
</dbReference>
<feature type="domain" description="Domain X" evidence="8">
    <location>
        <begin position="268"/>
        <end position="368"/>
    </location>
</feature>
<keyword evidence="3 6" id="KW-0507">mRNA processing</keyword>
<keyword evidence="7 10" id="KW-0150">Chloroplast</keyword>
<keyword evidence="2 7" id="KW-0934">Plastid</keyword>
<reference evidence="10" key="1">
    <citation type="journal article" date="2019" name="Nord. J. Bot.">
        <title>The complete plastid genome sequence of Trichomanes trollii (Hymenophyllaceae).</title>
        <authorList>
            <person name="Lehtonen S."/>
        </authorList>
    </citation>
    <scope>NUCLEOTIDE SEQUENCE</scope>
</reference>
<evidence type="ECO:0000313" key="10">
    <source>
        <dbReference type="EMBL" id="QAV57637.1"/>
    </source>
</evidence>
<keyword evidence="5 6" id="KW-0694">RNA-binding</keyword>
<dbReference type="PANTHER" id="PTHR34811">
    <property type="entry name" value="MATURASE K"/>
    <property type="match status" value="1"/>
</dbReference>
<accession>A0A410YEM1</accession>
<organism evidence="10">
    <name type="scientific">Trichomanes trollii</name>
    <dbReference type="NCBI Taxonomy" id="1481379"/>
    <lineage>
        <taxon>Eukaryota</taxon>
        <taxon>Viridiplantae</taxon>
        <taxon>Streptophyta</taxon>
        <taxon>Embryophyta</taxon>
        <taxon>Tracheophyta</taxon>
        <taxon>Polypodiopsida</taxon>
        <taxon>Polypodiidae</taxon>
        <taxon>Hymenophyllales</taxon>
        <taxon>Hymenophyllaceae</taxon>
        <taxon>Trichomanoideae</taxon>
        <taxon>Trichomanes</taxon>
    </lineage>
</organism>
<feature type="domain" description="Maturase MatK N-terminal" evidence="9">
    <location>
        <begin position="6"/>
        <end position="237"/>
    </location>
</feature>
<dbReference type="RefSeq" id="YP_009562280.1">
    <property type="nucleotide sequence ID" value="NC_041122.1"/>
</dbReference>
<evidence type="ECO:0000256" key="1">
    <source>
        <dbReference type="ARBA" id="ARBA00006621"/>
    </source>
</evidence>
<gene>
    <name evidence="6 10" type="primary">matK</name>
</gene>
<comment type="similarity">
    <text evidence="1 6">Belongs to the intron maturase 2 family. MatK subfamily.</text>
</comment>
<geneLocation type="chloroplast" evidence="10"/>
<evidence type="ECO:0000259" key="8">
    <source>
        <dbReference type="Pfam" id="PF01348"/>
    </source>
</evidence>
<evidence type="ECO:0000256" key="3">
    <source>
        <dbReference type="ARBA" id="ARBA00022664"/>
    </source>
</evidence>
<evidence type="ECO:0000259" key="9">
    <source>
        <dbReference type="Pfam" id="PF01824"/>
    </source>
</evidence>
<dbReference type="AlphaFoldDB" id="A0A410YEM1"/>
<evidence type="ECO:0000256" key="2">
    <source>
        <dbReference type="ARBA" id="ARBA00022640"/>
    </source>
</evidence>
<comment type="function">
    <text evidence="6 7">Usually encoded in the trnK tRNA gene intron. Probably assists in splicing its own and other chloroplast group II introns.</text>
</comment>
<dbReference type="GO" id="GO:0008033">
    <property type="term" value="P:tRNA processing"/>
    <property type="evidence" value="ECO:0007669"/>
    <property type="project" value="UniProtKB-KW"/>
</dbReference>
<protein>
    <recommendedName>
        <fullName evidence="6">Maturase K</fullName>
    </recommendedName>
    <alternativeName>
        <fullName evidence="6">Intron maturase</fullName>
    </alternativeName>
</protein>
<dbReference type="GeneID" id="39333947"/>
<dbReference type="PANTHER" id="PTHR34811:SF1">
    <property type="entry name" value="MATURASE K"/>
    <property type="match status" value="1"/>
</dbReference>
<dbReference type="EMBL" id="MH348274">
    <property type="protein sequence ID" value="QAV57637.1"/>
    <property type="molecule type" value="Genomic_DNA"/>
</dbReference>
<keyword evidence="4 6" id="KW-0819">tRNA processing</keyword>
<evidence type="ECO:0000256" key="7">
    <source>
        <dbReference type="RuleBase" id="RU004226"/>
    </source>
</evidence>
<dbReference type="InterPro" id="IPR024937">
    <property type="entry name" value="Domain_X"/>
</dbReference>